<dbReference type="Pfam" id="PF10120">
    <property type="entry name" value="ThiN"/>
    <property type="match status" value="1"/>
</dbReference>
<dbReference type="Proteomes" id="UP000547822">
    <property type="component" value="Unassembled WGS sequence"/>
</dbReference>
<dbReference type="InterPro" id="IPR036409">
    <property type="entry name" value="Aldolase_II/adducin_N_sf"/>
</dbReference>
<dbReference type="NCBIfam" id="TIGR00097">
    <property type="entry name" value="HMP-P_kinase"/>
    <property type="match status" value="1"/>
</dbReference>
<reference evidence="3" key="2">
    <citation type="submission" date="2020-06" db="EMBL/GenBank/DDBJ databases">
        <authorList>
            <person name="Wang Y."/>
        </authorList>
    </citation>
    <scope>NUCLEOTIDE SEQUENCE</scope>
    <source>
        <strain evidence="9">D1a</strain>
        <strain evidence="3">L14</strain>
        <strain evidence="5">L15a</strain>
        <strain evidence="10">L19a</strain>
        <strain evidence="8">T1C4</strain>
        <strain evidence="4">T1L11</strain>
        <strain evidence="7">T1L9</strain>
        <strain evidence="6">T3L1</strain>
    </source>
</reference>
<dbReference type="EMBL" id="JACATJ010000001">
    <property type="protein sequence ID" value="NWK08442.1"/>
    <property type="molecule type" value="Genomic_DNA"/>
</dbReference>
<dbReference type="AlphaFoldDB" id="A0A7K4M614"/>
<evidence type="ECO:0000313" key="6">
    <source>
        <dbReference type="EMBL" id="NWJ83881.1"/>
    </source>
</evidence>
<dbReference type="PANTHER" id="PTHR20858">
    <property type="entry name" value="PHOSPHOMETHYLPYRIMIDINE KINASE"/>
    <property type="match status" value="1"/>
</dbReference>
<dbReference type="CDD" id="cd01169">
    <property type="entry name" value="HMPP_kinase"/>
    <property type="match status" value="1"/>
</dbReference>
<evidence type="ECO:0000313" key="3">
    <source>
        <dbReference type="EMBL" id="NWJ19553.1"/>
    </source>
</evidence>
<evidence type="ECO:0000313" key="7">
    <source>
        <dbReference type="EMBL" id="NWK00391.1"/>
    </source>
</evidence>
<dbReference type="Proteomes" id="UP000587702">
    <property type="component" value="Unassembled WGS sequence"/>
</dbReference>
<dbReference type="Proteomes" id="UP000563820">
    <property type="component" value="Unassembled WGS sequence"/>
</dbReference>
<dbReference type="GO" id="GO:0005829">
    <property type="term" value="C:cytosol"/>
    <property type="evidence" value="ECO:0007669"/>
    <property type="project" value="TreeGrafter"/>
</dbReference>
<name>A0A7K4M614_9ARCH</name>
<evidence type="ECO:0000313" key="4">
    <source>
        <dbReference type="EMBL" id="NWJ28454.1"/>
    </source>
</evidence>
<evidence type="ECO:0000313" key="15">
    <source>
        <dbReference type="Proteomes" id="UP000559282"/>
    </source>
</evidence>
<dbReference type="Proteomes" id="UP000535457">
    <property type="component" value="Unassembled WGS sequence"/>
</dbReference>
<dbReference type="Proteomes" id="UP000575480">
    <property type="component" value="Unassembled WGS sequence"/>
</dbReference>
<dbReference type="Proteomes" id="UP000520052">
    <property type="component" value="Unassembled WGS sequence"/>
</dbReference>
<dbReference type="EMBL" id="JACATH010000002">
    <property type="protein sequence ID" value="NWJ56878.1"/>
    <property type="molecule type" value="Genomic_DNA"/>
</dbReference>
<dbReference type="Gene3D" id="3.40.225.10">
    <property type="entry name" value="Class II aldolase/adducin N-terminal domain"/>
    <property type="match status" value="1"/>
</dbReference>
<evidence type="ECO:0000313" key="11">
    <source>
        <dbReference type="Proteomes" id="UP000520052"/>
    </source>
</evidence>
<dbReference type="EMBL" id="JACATG010000001">
    <property type="protein sequence ID" value="NWK13324.1"/>
    <property type="molecule type" value="Genomic_DNA"/>
</dbReference>
<dbReference type="InterPro" id="IPR019293">
    <property type="entry name" value="ThiN"/>
</dbReference>
<protein>
    <submittedName>
        <fullName evidence="3">Bifunctional hydroxymethylpyrimidine kinase/phosphomethylpyrimidine kinase</fullName>
        <ecNumber evidence="3">2.7.1.49</ecNumber>
        <ecNumber evidence="3">2.7.4.7</ecNumber>
    </submittedName>
</protein>
<evidence type="ECO:0000313" key="12">
    <source>
        <dbReference type="Proteomes" id="UP000535457"/>
    </source>
</evidence>
<gene>
    <name evidence="3" type="primary">thiD</name>
    <name evidence="7" type="ORF">HX840_00505</name>
    <name evidence="8" type="ORF">HX847_04685</name>
    <name evidence="4" type="ORF">HX848_03565</name>
    <name evidence="9" type="ORF">HX852_01380</name>
    <name evidence="10" type="ORF">HX853_01600</name>
    <name evidence="6" type="ORF">HX854_04020</name>
    <name evidence="5" type="ORF">HX858_03850</name>
    <name evidence="3" type="ORF">HX860_00485</name>
</gene>
<dbReference type="GO" id="GO:0009228">
    <property type="term" value="P:thiamine biosynthetic process"/>
    <property type="evidence" value="ECO:0007669"/>
    <property type="project" value="InterPro"/>
</dbReference>
<dbReference type="InterPro" id="IPR029056">
    <property type="entry name" value="Ribokinase-like"/>
</dbReference>
<dbReference type="InterPro" id="IPR004399">
    <property type="entry name" value="HMP/HMP-P_kinase_dom"/>
</dbReference>
<dbReference type="Proteomes" id="UP000549797">
    <property type="component" value="Unassembled WGS sequence"/>
</dbReference>
<evidence type="ECO:0000259" key="2">
    <source>
        <dbReference type="Pfam" id="PF10120"/>
    </source>
</evidence>
<dbReference type="EC" id="2.7.1.49" evidence="3"/>
<reference evidence="11 12" key="1">
    <citation type="journal article" date="2019" name="Environ. Microbiol.">
        <title>Genomics insights into ecotype formation of ammonia-oxidizing archaea in the deep ocean.</title>
        <authorList>
            <person name="Wang Y."/>
            <person name="Huang J.M."/>
            <person name="Cui G.J."/>
            <person name="Nunoura T."/>
            <person name="Takaki Y."/>
            <person name="Li W.L."/>
            <person name="Li J."/>
            <person name="Gao Z.M."/>
            <person name="Takai K."/>
            <person name="Zhang A.Q."/>
            <person name="Stepanauskas R."/>
        </authorList>
    </citation>
    <scope>NUCLEOTIDE SEQUENCE [LARGE SCALE GENOMIC DNA]</scope>
    <source>
        <strain evidence="9 14">D1a</strain>
        <strain evidence="3 18">L14</strain>
        <strain evidence="5 17">L15a</strain>
        <strain evidence="10 12">L19a</strain>
        <strain evidence="8 15">T1C4</strain>
        <strain evidence="4 16">T1L11</strain>
        <strain evidence="7 13">T1L9</strain>
        <strain evidence="6 11">T3L1</strain>
    </source>
</reference>
<dbReference type="EMBL" id="JACATD010000001">
    <property type="protein sequence ID" value="NWK00391.1"/>
    <property type="molecule type" value="Genomic_DNA"/>
</dbReference>
<proteinExistence type="predicted"/>
<evidence type="ECO:0000313" key="5">
    <source>
        <dbReference type="EMBL" id="NWJ56878.1"/>
    </source>
</evidence>
<dbReference type="SUPFAM" id="SSF53639">
    <property type="entry name" value="AraD/HMP-PK domain-like"/>
    <property type="match status" value="1"/>
</dbReference>
<dbReference type="GO" id="GO:0008902">
    <property type="term" value="F:hydroxymethylpyrimidine kinase activity"/>
    <property type="evidence" value="ECO:0007669"/>
    <property type="project" value="UniProtKB-EC"/>
</dbReference>
<dbReference type="EMBL" id="JACATC010000004">
    <property type="protein sequence ID" value="NWJ83881.1"/>
    <property type="molecule type" value="Genomic_DNA"/>
</dbReference>
<sequence length="432" mass="47735">MNLLSIGGSDPSSGAGIQSDIKTFSSFNVYCLTIITAITSQNTSSFGMIEPVSQKILKNQLESVISDFKIDGIKIAMVYNSQIIKVLYHQLKKLKVPIVIDPVLKSTTGGSLIKSSSIEDFRKFMIPLATVITPNKFEAEILSKTKINAKNTPKKIAKIIQKMGAKNIVITGIETKNNQISDFVLEKNNNYFISGEKISKINHGSGCNYSAAMIFALAKNKNIRESVRFAKQFTYNSIKNSKNLGKGIAITHIQKHDKINSELSDAIGQFAEIKNICKNIPECQTNFVYSKQTPKSTKDILGISGRIVKAGRQVIVAGNLTYGGSKHVATALLTMNKKFPQIRSAINLKYQNATILKIKKSKLLVSSYDRSQEPKNVKLKNSTIEWGIKSAIKNSKKVLDVVYHKGSFGKEPMIIVFGENPNNVLKKILKII</sequence>
<evidence type="ECO:0000313" key="13">
    <source>
        <dbReference type="Proteomes" id="UP000547822"/>
    </source>
</evidence>
<evidence type="ECO:0000313" key="10">
    <source>
        <dbReference type="EMBL" id="NWK13324.1"/>
    </source>
</evidence>
<evidence type="ECO:0000313" key="18">
    <source>
        <dbReference type="Proteomes" id="UP000587702"/>
    </source>
</evidence>
<evidence type="ECO:0000313" key="14">
    <source>
        <dbReference type="Proteomes" id="UP000549797"/>
    </source>
</evidence>
<dbReference type="EMBL" id="JACATF010000016">
    <property type="protein sequence ID" value="NWK07692.1"/>
    <property type="molecule type" value="Genomic_DNA"/>
</dbReference>
<evidence type="ECO:0000313" key="17">
    <source>
        <dbReference type="Proteomes" id="UP000575480"/>
    </source>
</evidence>
<keyword evidence="3" id="KW-0808">Transferase</keyword>
<evidence type="ECO:0000313" key="8">
    <source>
        <dbReference type="EMBL" id="NWK07692.1"/>
    </source>
</evidence>
<dbReference type="Gene3D" id="3.40.1190.20">
    <property type="match status" value="1"/>
</dbReference>
<dbReference type="SUPFAM" id="SSF53613">
    <property type="entry name" value="Ribokinase-like"/>
    <property type="match status" value="1"/>
</dbReference>
<evidence type="ECO:0000313" key="16">
    <source>
        <dbReference type="Proteomes" id="UP000563820"/>
    </source>
</evidence>
<dbReference type="EMBL" id="JACATE010000004">
    <property type="protein sequence ID" value="NWJ28454.1"/>
    <property type="molecule type" value="Genomic_DNA"/>
</dbReference>
<dbReference type="PANTHER" id="PTHR20858:SF17">
    <property type="entry name" value="HYDROXYMETHYLPYRIMIDINE_PHOSPHOMETHYLPYRIMIDINE KINASE THI20-RELATED"/>
    <property type="match status" value="1"/>
</dbReference>
<feature type="domain" description="Thiamine-phosphate synthase ThiN" evidence="2">
    <location>
        <begin position="262"/>
        <end position="430"/>
    </location>
</feature>
<dbReference type="EMBL" id="JACATI010000001">
    <property type="protein sequence ID" value="NWJ19553.1"/>
    <property type="molecule type" value="Genomic_DNA"/>
</dbReference>
<dbReference type="GO" id="GO:0008972">
    <property type="term" value="F:phosphomethylpyrimidine kinase activity"/>
    <property type="evidence" value="ECO:0007669"/>
    <property type="project" value="UniProtKB-EC"/>
</dbReference>
<organism evidence="3 18">
    <name type="scientific">Marine Group I thaumarchaeote</name>
    <dbReference type="NCBI Taxonomy" id="2511932"/>
    <lineage>
        <taxon>Archaea</taxon>
        <taxon>Nitrososphaerota</taxon>
        <taxon>Marine Group I</taxon>
    </lineage>
</organism>
<keyword evidence="3" id="KW-0418">Kinase</keyword>
<dbReference type="EC" id="2.7.4.7" evidence="3"/>
<evidence type="ECO:0000313" key="9">
    <source>
        <dbReference type="EMBL" id="NWK08442.1"/>
    </source>
</evidence>
<evidence type="ECO:0000259" key="1">
    <source>
        <dbReference type="Pfam" id="PF08543"/>
    </source>
</evidence>
<dbReference type="InterPro" id="IPR013749">
    <property type="entry name" value="PM/HMP-P_kinase-1"/>
</dbReference>
<dbReference type="Pfam" id="PF08543">
    <property type="entry name" value="Phos_pyr_kin"/>
    <property type="match status" value="1"/>
</dbReference>
<accession>A0A7K4M614</accession>
<feature type="domain" description="Pyridoxamine kinase/Phosphomethylpyrimidine kinase" evidence="1">
    <location>
        <begin position="10"/>
        <end position="250"/>
    </location>
</feature>
<comment type="caution">
    <text evidence="3">The sequence shown here is derived from an EMBL/GenBank/DDBJ whole genome shotgun (WGS) entry which is preliminary data.</text>
</comment>
<dbReference type="Proteomes" id="UP000559282">
    <property type="component" value="Unassembled WGS sequence"/>
</dbReference>